<dbReference type="SUPFAM" id="SSF55811">
    <property type="entry name" value="Nudix"/>
    <property type="match status" value="1"/>
</dbReference>
<organism evidence="6 7">
    <name type="scientific">Nonomuraea recticatena</name>
    <dbReference type="NCBI Taxonomy" id="46178"/>
    <lineage>
        <taxon>Bacteria</taxon>
        <taxon>Bacillati</taxon>
        <taxon>Actinomycetota</taxon>
        <taxon>Actinomycetes</taxon>
        <taxon>Streptosporangiales</taxon>
        <taxon>Streptosporangiaceae</taxon>
        <taxon>Nonomuraea</taxon>
    </lineage>
</organism>
<comment type="similarity">
    <text evidence="2 4">Belongs to the Nudix hydrolase family.</text>
</comment>
<dbReference type="PROSITE" id="PS00893">
    <property type="entry name" value="NUDIX_BOX"/>
    <property type="match status" value="1"/>
</dbReference>
<dbReference type="PANTHER" id="PTHR43046:SF14">
    <property type="entry name" value="MUTT_NUDIX FAMILY PROTEIN"/>
    <property type="match status" value="1"/>
</dbReference>
<evidence type="ECO:0000256" key="2">
    <source>
        <dbReference type="ARBA" id="ARBA00005582"/>
    </source>
</evidence>
<evidence type="ECO:0000256" key="3">
    <source>
        <dbReference type="ARBA" id="ARBA00022801"/>
    </source>
</evidence>
<dbReference type="EMBL" id="BAAATE010000062">
    <property type="protein sequence ID" value="GAA2700748.1"/>
    <property type="molecule type" value="Genomic_DNA"/>
</dbReference>
<dbReference type="PROSITE" id="PS51462">
    <property type="entry name" value="NUDIX"/>
    <property type="match status" value="1"/>
</dbReference>
<dbReference type="InterPro" id="IPR020476">
    <property type="entry name" value="Nudix_hydrolase"/>
</dbReference>
<dbReference type="Proteomes" id="UP001501666">
    <property type="component" value="Unassembled WGS sequence"/>
</dbReference>
<evidence type="ECO:0000256" key="1">
    <source>
        <dbReference type="ARBA" id="ARBA00001946"/>
    </source>
</evidence>
<feature type="domain" description="Nudix hydrolase" evidence="5">
    <location>
        <begin position="7"/>
        <end position="129"/>
    </location>
</feature>
<evidence type="ECO:0000256" key="4">
    <source>
        <dbReference type="RuleBase" id="RU003476"/>
    </source>
</evidence>
<keyword evidence="7" id="KW-1185">Reference proteome</keyword>
<reference evidence="6 7" key="1">
    <citation type="journal article" date="2019" name="Int. J. Syst. Evol. Microbiol.">
        <title>The Global Catalogue of Microorganisms (GCM) 10K type strain sequencing project: providing services to taxonomists for standard genome sequencing and annotation.</title>
        <authorList>
            <consortium name="The Broad Institute Genomics Platform"/>
            <consortium name="The Broad Institute Genome Sequencing Center for Infectious Disease"/>
            <person name="Wu L."/>
            <person name="Ma J."/>
        </authorList>
    </citation>
    <scope>NUCLEOTIDE SEQUENCE [LARGE SCALE GENOMIC DNA]</scope>
    <source>
        <strain evidence="6 7">JCM 6835</strain>
    </source>
</reference>
<evidence type="ECO:0000259" key="5">
    <source>
        <dbReference type="PROSITE" id="PS51462"/>
    </source>
</evidence>
<dbReference type="Pfam" id="PF00293">
    <property type="entry name" value="NUDIX"/>
    <property type="match status" value="1"/>
</dbReference>
<sequence length="145" mass="15740">MAEDKQPLHSVSVGPAVVGEGSRLLAIRRRATGAWQLPGGILERDECPLQAVRREVLEETGVLVEPELLTGVYKNMILGVVSLVFRCHGVGGEPRPTEEATEVAWLTLDEIVQQMVEAFAVRLQDAVAAEPKPSVRLHDGISLIV</sequence>
<dbReference type="PANTHER" id="PTHR43046">
    <property type="entry name" value="GDP-MANNOSE MANNOSYL HYDROLASE"/>
    <property type="match status" value="1"/>
</dbReference>
<dbReference type="PRINTS" id="PR00502">
    <property type="entry name" value="NUDIXFAMILY"/>
</dbReference>
<protein>
    <submittedName>
        <fullName evidence="6">NUDIX domain-containing protein</fullName>
    </submittedName>
</protein>
<keyword evidence="3 4" id="KW-0378">Hydrolase</keyword>
<proteinExistence type="inferred from homology"/>
<dbReference type="InterPro" id="IPR020084">
    <property type="entry name" value="NUDIX_hydrolase_CS"/>
</dbReference>
<comment type="caution">
    <text evidence="6">The sequence shown here is derived from an EMBL/GenBank/DDBJ whole genome shotgun (WGS) entry which is preliminary data.</text>
</comment>
<dbReference type="InterPro" id="IPR015797">
    <property type="entry name" value="NUDIX_hydrolase-like_dom_sf"/>
</dbReference>
<accession>A0ABN3TGX3</accession>
<evidence type="ECO:0000313" key="7">
    <source>
        <dbReference type="Proteomes" id="UP001501666"/>
    </source>
</evidence>
<name>A0ABN3TGX3_9ACTN</name>
<comment type="cofactor">
    <cofactor evidence="1">
        <name>Mg(2+)</name>
        <dbReference type="ChEBI" id="CHEBI:18420"/>
    </cofactor>
</comment>
<evidence type="ECO:0000313" key="6">
    <source>
        <dbReference type="EMBL" id="GAA2700748.1"/>
    </source>
</evidence>
<dbReference type="RefSeq" id="WP_346157706.1">
    <property type="nucleotide sequence ID" value="NZ_BAAATE010000062.1"/>
</dbReference>
<dbReference type="Gene3D" id="3.90.79.10">
    <property type="entry name" value="Nucleoside Triphosphate Pyrophosphohydrolase"/>
    <property type="match status" value="1"/>
</dbReference>
<gene>
    <name evidence="6" type="ORF">GCM10010412_098060</name>
</gene>
<dbReference type="InterPro" id="IPR000086">
    <property type="entry name" value="NUDIX_hydrolase_dom"/>
</dbReference>